<keyword evidence="8 14" id="KW-1043">Host membrane</keyword>
<dbReference type="GO" id="GO:0032801">
    <property type="term" value="P:receptor catabolic process"/>
    <property type="evidence" value="ECO:0007669"/>
    <property type="project" value="InterPro"/>
</dbReference>
<evidence type="ECO:0000256" key="5">
    <source>
        <dbReference type="ARBA" id="ARBA00022581"/>
    </source>
</evidence>
<evidence type="ECO:0000256" key="10">
    <source>
        <dbReference type="ARBA" id="ARBA00023136"/>
    </source>
</evidence>
<name>A0A0A0USI1_HV1</name>
<keyword evidence="9 14" id="KW-0406">Ion transport</keyword>
<evidence type="ECO:0000313" key="15">
    <source>
        <dbReference type="EMBL" id="AIW52021.1"/>
    </source>
</evidence>
<reference evidence="15" key="1">
    <citation type="submission" date="2014-08" db="EMBL/GenBank/DDBJ databases">
        <title>Molecular Diversity of HIV-1 among the HIV Infected People of North Eastern India.</title>
        <authorList>
            <person name="Sharma A.L."/>
            <person name="Singh T.R."/>
            <person name="Singh L.S."/>
        </authorList>
    </citation>
    <scope>NUCLEOTIDE SEQUENCE</scope>
    <source>
        <strain evidence="15">MU085</strain>
    </source>
</reference>
<dbReference type="InterPro" id="IPR008187">
    <property type="entry name" value="Vpu"/>
</dbReference>
<evidence type="ECO:0000256" key="4">
    <source>
        <dbReference type="ARBA" id="ARBA00022553"/>
    </source>
</evidence>
<gene>
    <name evidence="14 15" type="primary">vpu</name>
</gene>
<dbReference type="EMBL" id="KM359933">
    <property type="protein sequence ID" value="AIW52021.1"/>
    <property type="molecule type" value="Genomic_DNA"/>
</dbReference>
<keyword evidence="10 14" id="KW-0472">Membrane</keyword>
<keyword evidence="4" id="KW-0597">Phosphoprotein</keyword>
<evidence type="ECO:0000256" key="6">
    <source>
        <dbReference type="ARBA" id="ARBA00022692"/>
    </source>
</evidence>
<dbReference type="Pfam" id="PF00558">
    <property type="entry name" value="Vpu"/>
    <property type="match status" value="1"/>
</dbReference>
<dbReference type="SUPFAM" id="SSF57647">
    <property type="entry name" value="HIV-1 VPU cytoplasmic domain"/>
    <property type="match status" value="1"/>
</dbReference>
<keyword evidence="14" id="KW-1133">Transmembrane helix</keyword>
<sequence length="82" mass="9114">MVRFILQLAVGIFVLPLIMVICVGPIIYIKYKIWETQKKREGLIKNIGERAKHCGYESEGDTEDFSTVGDGGPIAFVDVIGL</sequence>
<evidence type="ECO:0000256" key="2">
    <source>
        <dbReference type="ARBA" id="ARBA00018094"/>
    </source>
</evidence>
<dbReference type="InterPro" id="IPR009032">
    <property type="entry name" value="Vpu_cyt_dom_sf"/>
</dbReference>
<evidence type="ECO:0000256" key="9">
    <source>
        <dbReference type="ARBA" id="ARBA00023065"/>
    </source>
</evidence>
<dbReference type="GO" id="GO:0042609">
    <property type="term" value="F:CD4 receptor binding"/>
    <property type="evidence" value="ECO:0007669"/>
    <property type="project" value="InterPro"/>
</dbReference>
<evidence type="ECO:0000256" key="12">
    <source>
        <dbReference type="ARBA" id="ARBA00030659"/>
    </source>
</evidence>
<keyword evidence="3 14" id="KW-0813">Transport</keyword>
<evidence type="ECO:0000256" key="11">
    <source>
        <dbReference type="ARBA" id="ARBA00023303"/>
    </source>
</evidence>
<keyword evidence="6 14" id="KW-0812">Transmembrane</keyword>
<evidence type="ECO:0000256" key="7">
    <source>
        <dbReference type="ARBA" id="ARBA00022703"/>
    </source>
</evidence>
<dbReference type="Gene3D" id="1.10.195.10">
    <property type="entry name" value="HIV-1 VPU cytoplasmic domain"/>
    <property type="match status" value="1"/>
</dbReference>
<comment type="subcellular location">
    <subcellularLocation>
        <location evidence="1 14">Host membrane</location>
        <topology evidence="1 14">Single-pass type I membrane protein</topology>
    </subcellularLocation>
</comment>
<accession>A0A0A0USI1</accession>
<organism evidence="15">
    <name type="scientific">Human immunodeficiency virus type 1</name>
    <name type="common">HIV-1</name>
    <dbReference type="NCBI Taxonomy" id="11676"/>
    <lineage>
        <taxon>Viruses</taxon>
        <taxon>Riboviria</taxon>
        <taxon>Pararnavirae</taxon>
        <taxon>Artverviricota</taxon>
        <taxon>Revtraviricetes</taxon>
        <taxon>Ortervirales</taxon>
        <taxon>Retroviridae</taxon>
        <taxon>Orthoretrovirinae</taxon>
        <taxon>Lentivirus</taxon>
        <taxon>Lentivirus humimdef1</taxon>
    </lineage>
</organism>
<protein>
    <recommendedName>
        <fullName evidence="2 14">Protein Vpu</fullName>
    </recommendedName>
    <alternativeName>
        <fullName evidence="13 14">U ORF protein</fullName>
    </alternativeName>
    <alternativeName>
        <fullName evidence="12 14">Viral protein U</fullName>
    </alternativeName>
</protein>
<dbReference type="GO" id="GO:0019076">
    <property type="term" value="P:viral release from host cell"/>
    <property type="evidence" value="ECO:0007669"/>
    <property type="project" value="UniProtKB-UniRule"/>
</dbReference>
<evidence type="ECO:0000256" key="8">
    <source>
        <dbReference type="ARBA" id="ARBA00022870"/>
    </source>
</evidence>
<keyword evidence="5 14" id="KW-0945">Host-virus interaction</keyword>
<proteinExistence type="inferred from homology"/>
<organismHost>
    <name type="scientific">Homo sapiens</name>
    <name type="common">Human</name>
    <dbReference type="NCBI Taxonomy" id="9606"/>
</organismHost>
<keyword evidence="11 14" id="KW-0407">Ion channel</keyword>
<dbReference type="GO" id="GO:0033644">
    <property type="term" value="C:host cell membrane"/>
    <property type="evidence" value="ECO:0007669"/>
    <property type="project" value="UniProtKB-SubCell"/>
</dbReference>
<evidence type="ECO:0000256" key="1">
    <source>
        <dbReference type="ARBA" id="ARBA00004313"/>
    </source>
</evidence>
<evidence type="ECO:0000256" key="13">
    <source>
        <dbReference type="ARBA" id="ARBA00031215"/>
    </source>
</evidence>
<comment type="similarity">
    <text evidence="14">Belongs to the HIV-1 VPU protein family.</text>
</comment>
<evidence type="ECO:0000256" key="14">
    <source>
        <dbReference type="RuleBase" id="RU364058"/>
    </source>
</evidence>
<dbReference type="GO" id="GO:0005261">
    <property type="term" value="F:monoatomic cation channel activity"/>
    <property type="evidence" value="ECO:0007669"/>
    <property type="project" value="InterPro"/>
</dbReference>
<feature type="transmembrane region" description="Helical" evidence="14">
    <location>
        <begin position="6"/>
        <end position="29"/>
    </location>
</feature>
<evidence type="ECO:0000256" key="3">
    <source>
        <dbReference type="ARBA" id="ARBA00022448"/>
    </source>
</evidence>
<keyword evidence="7 14" id="KW-0053">Apoptosis</keyword>
<comment type="function">
    <text evidence="14">Enhances virion budding, by targeting human CD4 and Tetherin/BST2 to proteasome degradation. Degradation of CD4 prevents any unwanted premature interactions between viral Env and its receptor human CD4 in the endoplasmic reticulum. Degradation of antiretroviral protein Tetherin/BST2 is important for virion budding, as BST2 tethers new viral particles to the host cell membrane. Mechanistically, Vpu bridges either CD4 or BST2 to BTRC, a substrate recognition subunit of the Skp1/Cullin/F-box protein E3 ubiquitin ligase, induces their ubiquitination and subsequent proteasomal degradation. The alteration of the E3 ligase specificity by Vpu seems to interfere with the degradation of host IKBKB, leading to NF-kappa-B down-regulation and subsequent apoptosis. Acts as a viroporin that forms an oligomeric ion channel in membranes. Modulates the host DNA repair mechanisms to promote degradation of nuclear viral cDNA in cells that are already productively infected in order to suppress immune sensing and proviral hyper-integration (superinfection). Manipulates PML-NBs and modulates SUMOylation of host BLM protein thereby enhancing its DNA-end processing activity toward viral unintegrated linear DNA. Also inhibits RAD52-mediated homologous repair of viral cDNA, preventing the generation of dead-end circular forms of single copies of the long terminal repeat and permitting sustained nucleolytic attack.</text>
</comment>